<evidence type="ECO:0000256" key="3">
    <source>
        <dbReference type="PROSITE-ProRule" id="PRU00339"/>
    </source>
</evidence>
<dbReference type="GO" id="GO:0005886">
    <property type="term" value="C:plasma membrane"/>
    <property type="evidence" value="ECO:0007669"/>
    <property type="project" value="TreeGrafter"/>
</dbReference>
<dbReference type="Pfam" id="PF13181">
    <property type="entry name" value="TPR_8"/>
    <property type="match status" value="2"/>
</dbReference>
<keyword evidence="3" id="KW-0802">TPR repeat</keyword>
<dbReference type="OrthoDB" id="29013at2759"/>
<evidence type="ECO:0000259" key="4">
    <source>
        <dbReference type="Pfam" id="PF19440"/>
    </source>
</evidence>
<dbReference type="GO" id="GO:0072659">
    <property type="term" value="P:protein localization to plasma membrane"/>
    <property type="evidence" value="ECO:0007669"/>
    <property type="project" value="TreeGrafter"/>
</dbReference>
<dbReference type="PANTHER" id="PTHR23083:SF464">
    <property type="entry name" value="TETRATRICOPEPTIDE REPEAT DOMAIN 7, ISOFORM A"/>
    <property type="match status" value="1"/>
</dbReference>
<protein>
    <recommendedName>
        <fullName evidence="4">Tetratricopeptide repeat protein 7 N-terminal domain-containing protein</fullName>
    </recommendedName>
</protein>
<dbReference type="InterPro" id="IPR045819">
    <property type="entry name" value="TTC7_N"/>
</dbReference>
<keyword evidence="6" id="KW-1185">Reference proteome</keyword>
<dbReference type="InterPro" id="IPR051722">
    <property type="entry name" value="Endocytosis_PI4K-reg_protein"/>
</dbReference>
<dbReference type="GO" id="GO:0046854">
    <property type="term" value="P:phosphatidylinositol phosphate biosynthetic process"/>
    <property type="evidence" value="ECO:0007669"/>
    <property type="project" value="TreeGrafter"/>
</dbReference>
<dbReference type="Gene3D" id="1.25.40.10">
    <property type="entry name" value="Tetratricopeptide repeat domain"/>
    <property type="match status" value="3"/>
</dbReference>
<name>A0A653CRM5_CALMS</name>
<dbReference type="Pfam" id="PF19440">
    <property type="entry name" value="TTC7_N"/>
    <property type="match status" value="1"/>
</dbReference>
<dbReference type="InterPro" id="IPR011990">
    <property type="entry name" value="TPR-like_helical_dom_sf"/>
</dbReference>
<comment type="function">
    <text evidence="1">Involved in endocytosis.</text>
</comment>
<organism evidence="5 6">
    <name type="scientific">Callosobruchus maculatus</name>
    <name type="common">Southern cowpea weevil</name>
    <name type="synonym">Pulse bruchid</name>
    <dbReference type="NCBI Taxonomy" id="64391"/>
    <lineage>
        <taxon>Eukaryota</taxon>
        <taxon>Metazoa</taxon>
        <taxon>Ecdysozoa</taxon>
        <taxon>Arthropoda</taxon>
        <taxon>Hexapoda</taxon>
        <taxon>Insecta</taxon>
        <taxon>Pterygota</taxon>
        <taxon>Neoptera</taxon>
        <taxon>Endopterygota</taxon>
        <taxon>Coleoptera</taxon>
        <taxon>Polyphaga</taxon>
        <taxon>Cucujiformia</taxon>
        <taxon>Chrysomeloidea</taxon>
        <taxon>Chrysomelidae</taxon>
        <taxon>Bruchinae</taxon>
        <taxon>Bruchini</taxon>
        <taxon>Callosobruchus</taxon>
    </lineage>
</organism>
<feature type="repeat" description="TPR" evidence="3">
    <location>
        <begin position="785"/>
        <end position="818"/>
    </location>
</feature>
<proteinExistence type="inferred from homology"/>
<dbReference type="AlphaFoldDB" id="A0A653CRM5"/>
<sequence length="831" mass="93032">MTGRVKSNTPRIEVEIERNREEANWLKVIELAEQLKEKSPDLVCLSDFLIGEGKLENFLEEWPPVDANINRAKLGLLEAKRSLSLVITEAGIKAGVAMDAHLLLGKLQYACGQYAEGLKHFKMADLQNLSEKKLPLRSLRIVAESYAIKGLCLQKDDTAASKFKKAEKEEEMAKCFELASDLSLLYMQKVDKEQTAAASNTGGHSPQPAVPQRSLGEVLERALASAPTVLQRQGRWDVAVERMRDTLRAVEASGSHAVRLKAACRLAETLLQALPGDKYKPPGTGAVGRTTGTAMGSAWRPRNYAALNQFIPRNEYEETILVLLIAESIAVRNAVLSQSPEFKDIRISAYRDAEMVYDLLTVATVRWDQIALLQESLERSLKFSFEEIHLWKQYGLSLMGIGHFEHALAVLKEVIRLEPNEVSNYLLAAKVCYENLNLSEEGTNFSIQAREKALTSPTGLLGRCHLYIGIGYHLQTEACQLRREKDQFRCQALDNFRTAVELDPSDHLARHYLALQLALTGKVFEARQQSHMSLDLRPEHSPALHLMALLLTAERRHASALAVVEDALTDYPDCLNLMYVKAYLELHEKGAEKALVTARQMLELWKNLYEGQIVSDMPECDRKSDTRSVFQLYTSEMSDKDSSSLHFHDTAASRVERALSEVASSLSGLGPRPGPRRAWQLQLEIWLLLAEMYAAADRLQDVAACISEAEQIYPASHHVMHMKGLLHMHKQEWPDAKLCFQNAVGINPLHVKSLQELGLVYHYLGLQGLAETTLREAAKIEPKNHVTWYNLGKVLEALGEYEKASSAMATALMEEKNSPILPFSSVPLCFD</sequence>
<evidence type="ECO:0000313" key="5">
    <source>
        <dbReference type="EMBL" id="VEN49743.1"/>
    </source>
</evidence>
<dbReference type="PROSITE" id="PS50005">
    <property type="entry name" value="TPR"/>
    <property type="match status" value="2"/>
</dbReference>
<dbReference type="Proteomes" id="UP000410492">
    <property type="component" value="Unassembled WGS sequence"/>
</dbReference>
<feature type="repeat" description="TPR" evidence="3">
    <location>
        <begin position="388"/>
        <end position="421"/>
    </location>
</feature>
<gene>
    <name evidence="5" type="ORF">CALMAC_LOCUS10764</name>
</gene>
<dbReference type="PANTHER" id="PTHR23083">
    <property type="entry name" value="TETRATRICOPEPTIDE REPEAT PROTEIN, TPR"/>
    <property type="match status" value="1"/>
</dbReference>
<feature type="domain" description="Tetratricopeptide repeat protein 7 N-terminal" evidence="4">
    <location>
        <begin position="1"/>
        <end position="377"/>
    </location>
</feature>
<comment type="similarity">
    <text evidence="2">Belongs to the YPP1 family.</text>
</comment>
<dbReference type="InterPro" id="IPR019734">
    <property type="entry name" value="TPR_rpt"/>
</dbReference>
<dbReference type="EMBL" id="CAACVG010008424">
    <property type="protein sequence ID" value="VEN49743.1"/>
    <property type="molecule type" value="Genomic_DNA"/>
</dbReference>
<evidence type="ECO:0000256" key="2">
    <source>
        <dbReference type="ARBA" id="ARBA00038251"/>
    </source>
</evidence>
<evidence type="ECO:0000313" key="6">
    <source>
        <dbReference type="Proteomes" id="UP000410492"/>
    </source>
</evidence>
<accession>A0A653CRM5</accession>
<evidence type="ECO:0000256" key="1">
    <source>
        <dbReference type="ARBA" id="ARBA00002550"/>
    </source>
</evidence>
<dbReference type="SUPFAM" id="SSF48452">
    <property type="entry name" value="TPR-like"/>
    <property type="match status" value="1"/>
</dbReference>
<reference evidence="5 6" key="1">
    <citation type="submission" date="2019-01" db="EMBL/GenBank/DDBJ databases">
        <authorList>
            <person name="Sayadi A."/>
        </authorList>
    </citation>
    <scope>NUCLEOTIDE SEQUENCE [LARGE SCALE GENOMIC DNA]</scope>
</reference>
<dbReference type="SMART" id="SM00028">
    <property type="entry name" value="TPR"/>
    <property type="match status" value="6"/>
</dbReference>